<dbReference type="Proteomes" id="UP001174934">
    <property type="component" value="Unassembled WGS sequence"/>
</dbReference>
<reference evidence="1" key="1">
    <citation type="submission" date="2023-06" db="EMBL/GenBank/DDBJ databases">
        <title>Genome-scale phylogeny and comparative genomics of the fungal order Sordariales.</title>
        <authorList>
            <consortium name="Lawrence Berkeley National Laboratory"/>
            <person name="Hensen N."/>
            <person name="Bonometti L."/>
            <person name="Westerberg I."/>
            <person name="Brannstrom I.O."/>
            <person name="Guillou S."/>
            <person name="Cros-Aarteil S."/>
            <person name="Calhoun S."/>
            <person name="Haridas S."/>
            <person name="Kuo A."/>
            <person name="Mondo S."/>
            <person name="Pangilinan J."/>
            <person name="Riley R."/>
            <person name="LaButti K."/>
            <person name="Andreopoulos B."/>
            <person name="Lipzen A."/>
            <person name="Chen C."/>
            <person name="Yanf M."/>
            <person name="Daum C."/>
            <person name="Ng V."/>
            <person name="Clum A."/>
            <person name="Steindorff A."/>
            <person name="Ohm R."/>
            <person name="Martin F."/>
            <person name="Silar P."/>
            <person name="Natvig D."/>
            <person name="Lalanne C."/>
            <person name="Gautier V."/>
            <person name="Ament-velasquez S.L."/>
            <person name="Kruys A."/>
            <person name="Hutchinson M.I."/>
            <person name="Powell A.J."/>
            <person name="Barry K."/>
            <person name="Miller A.N."/>
            <person name="Grigoriev I.V."/>
            <person name="Debuchy R."/>
            <person name="Gladieux P."/>
            <person name="Thoren M.H."/>
            <person name="Johannesson H."/>
        </authorList>
    </citation>
    <scope>NUCLEOTIDE SEQUENCE</scope>
    <source>
        <strain evidence="1">SMH3391-2</strain>
    </source>
</reference>
<dbReference type="EMBL" id="JAULSR010000004">
    <property type="protein sequence ID" value="KAK0621457.1"/>
    <property type="molecule type" value="Genomic_DNA"/>
</dbReference>
<evidence type="ECO:0000313" key="1">
    <source>
        <dbReference type="EMBL" id="KAK0621457.1"/>
    </source>
</evidence>
<sequence>MDLTSSLTTFETISTPASYYMAKDSPVLAADTTGISSSVEEDIDDEMDDCPDKPRYRDAQQLPHELKQHCQIHLEEQLCNATHQNTSCFRV</sequence>
<name>A0AA40C1G1_9PEZI</name>
<accession>A0AA40C1G1</accession>
<dbReference type="AlphaFoldDB" id="A0AA40C1G1"/>
<evidence type="ECO:0000313" key="2">
    <source>
        <dbReference type="Proteomes" id="UP001174934"/>
    </source>
</evidence>
<gene>
    <name evidence="1" type="ORF">B0T17DRAFT_291285</name>
</gene>
<organism evidence="1 2">
    <name type="scientific">Bombardia bombarda</name>
    <dbReference type="NCBI Taxonomy" id="252184"/>
    <lineage>
        <taxon>Eukaryota</taxon>
        <taxon>Fungi</taxon>
        <taxon>Dikarya</taxon>
        <taxon>Ascomycota</taxon>
        <taxon>Pezizomycotina</taxon>
        <taxon>Sordariomycetes</taxon>
        <taxon>Sordariomycetidae</taxon>
        <taxon>Sordariales</taxon>
        <taxon>Lasiosphaeriaceae</taxon>
        <taxon>Bombardia</taxon>
    </lineage>
</organism>
<comment type="caution">
    <text evidence="1">The sequence shown here is derived from an EMBL/GenBank/DDBJ whole genome shotgun (WGS) entry which is preliminary data.</text>
</comment>
<keyword evidence="2" id="KW-1185">Reference proteome</keyword>
<proteinExistence type="predicted"/>
<protein>
    <submittedName>
        <fullName evidence="1">Uncharacterized protein</fullName>
    </submittedName>
</protein>